<protein>
    <submittedName>
        <fullName evidence="1">Uncharacterized protein YobF</fullName>
    </submittedName>
</protein>
<dbReference type="VEuPathDB" id="FungiDB:MMYC01_210397"/>
<dbReference type="EMBL" id="LCTW02000326">
    <property type="protein sequence ID" value="KXX74717.1"/>
    <property type="molecule type" value="Genomic_DNA"/>
</dbReference>
<dbReference type="OrthoDB" id="4998787at2759"/>
<evidence type="ECO:0000313" key="2">
    <source>
        <dbReference type="EMBL" id="KXX74717.1"/>
    </source>
</evidence>
<comment type="caution">
    <text evidence="1">The sequence shown here is derived from an EMBL/GenBank/DDBJ whole genome shotgun (WGS) entry which is preliminary data.</text>
</comment>
<dbReference type="AlphaFoldDB" id="A0A175VN02"/>
<dbReference type="EMBL" id="LCTW02000616">
    <property type="protein sequence ID" value="KXX72896.1"/>
    <property type="molecule type" value="Genomic_DNA"/>
</dbReference>
<organism evidence="1 3">
    <name type="scientific">Madurella mycetomatis</name>
    <dbReference type="NCBI Taxonomy" id="100816"/>
    <lineage>
        <taxon>Eukaryota</taxon>
        <taxon>Fungi</taxon>
        <taxon>Dikarya</taxon>
        <taxon>Ascomycota</taxon>
        <taxon>Pezizomycotina</taxon>
        <taxon>Sordariomycetes</taxon>
        <taxon>Sordariomycetidae</taxon>
        <taxon>Sordariales</taxon>
        <taxon>Sordariales incertae sedis</taxon>
        <taxon>Madurella</taxon>
    </lineage>
</organism>
<reference evidence="1" key="1">
    <citation type="submission" date="2015-06" db="EMBL/GenBank/DDBJ databases">
        <authorList>
            <person name="Hoefler B.C."/>
            <person name="Straight P.D."/>
        </authorList>
    </citation>
    <scope>NUCLEOTIDE SEQUENCE [LARGE SCALE GENOMIC DNA]</scope>
    <source>
        <strain evidence="1">Mm55</strain>
    </source>
</reference>
<sequence>MEYIPYAGSGPYCYANSLAMMLGNAAPSLAVIEFATSSPFGMQLVGGNLAFFDPYGWDPSKGLDACLKAAGWTSTLVVGRDADGALAQLRQALRKGPVFVGPVDMGRLRYYPDSGSLSGADHYLVVLGIFDDWVELHDPHGFPHATLPLGDFMEAWKAVAIAYGEPYMMRTDFRRVEEVSEEDVIRRSLDNARRWLSMDGAHDMPPGSVGNGRAAEQLAMLIQTKYDPELRGHLVHFAVRVGARRVADAATCLSRVGYKDAACIMAAQARLIGSLQYSLVEGDIPLATETLRRLAGTYEQLRIALGDR</sequence>
<name>A0A175VN02_9PEZI</name>
<evidence type="ECO:0000313" key="3">
    <source>
        <dbReference type="Proteomes" id="UP000078237"/>
    </source>
</evidence>
<reference evidence="3" key="2">
    <citation type="submission" date="2015-06" db="EMBL/GenBank/DDBJ databases">
        <authorList>
            <person name="van de Sande W.W.J."/>
        </authorList>
    </citation>
    <scope>NUCLEOTIDE SEQUENCE [LARGE SCALE GENOMIC DNA]</scope>
    <source>
        <strain evidence="3">mm55</strain>
    </source>
</reference>
<evidence type="ECO:0000313" key="1">
    <source>
        <dbReference type="EMBL" id="KXX72896.1"/>
    </source>
</evidence>
<gene>
    <name evidence="2" type="ORF">MMYC01_208192</name>
    <name evidence="1" type="ORF">MMYC01_210397</name>
</gene>
<reference evidence="1 3" key="3">
    <citation type="submission" date="2016-01" db="EMBL/GenBank/DDBJ databases">
        <title>Madurella mycetomatis genome sequencing.</title>
        <authorList>
            <person name="Van De Sande W."/>
        </authorList>
    </citation>
    <scope>NUCLEOTIDE SEQUENCE [LARGE SCALE GENOMIC DNA]</scope>
    <source>
        <strain evidence="3">mm55</strain>
        <strain evidence="1">Mm55</strain>
    </source>
</reference>
<keyword evidence="3" id="KW-1185">Reference proteome</keyword>
<dbReference type="VEuPathDB" id="FungiDB:MMYC01_208192"/>
<accession>A0A175VN02</accession>
<proteinExistence type="predicted"/>
<dbReference type="Proteomes" id="UP000078237">
    <property type="component" value="Unassembled WGS sequence"/>
</dbReference>